<evidence type="ECO:0000256" key="6">
    <source>
        <dbReference type="ARBA" id="ARBA00022781"/>
    </source>
</evidence>
<name>I3NLS4_9PLAT</name>
<evidence type="ECO:0000256" key="1">
    <source>
        <dbReference type="ARBA" id="ARBA00004141"/>
    </source>
</evidence>
<feature type="transmembrane region" description="Helical" evidence="11">
    <location>
        <begin position="51"/>
        <end position="68"/>
    </location>
</feature>
<dbReference type="GO" id="GO:0045259">
    <property type="term" value="C:proton-transporting ATP synthase complex"/>
    <property type="evidence" value="ECO:0007669"/>
    <property type="project" value="UniProtKB-KW"/>
</dbReference>
<keyword evidence="4" id="KW-0138">CF(0)</keyword>
<feature type="transmembrane region" description="Helical" evidence="11">
    <location>
        <begin position="23"/>
        <end position="39"/>
    </location>
</feature>
<evidence type="ECO:0000256" key="2">
    <source>
        <dbReference type="ARBA" id="ARBA00006810"/>
    </source>
</evidence>
<dbReference type="AlphaFoldDB" id="I3NLS4"/>
<keyword evidence="3" id="KW-0813">Transport</keyword>
<keyword evidence="6" id="KW-0375">Hydrogen ion transport</keyword>
<organism evidence="12">
    <name type="scientific">Tetrancistrum nebulosi</name>
    <dbReference type="NCBI Taxonomy" id="879209"/>
    <lineage>
        <taxon>Eukaryota</taxon>
        <taxon>Metazoa</taxon>
        <taxon>Spiralia</taxon>
        <taxon>Lophotrochozoa</taxon>
        <taxon>Platyhelminthes</taxon>
        <taxon>Monogenea</taxon>
        <taxon>Monopisthocotylea</taxon>
        <taxon>Dactylogyridea</taxon>
        <taxon>Ancyrocephalidae</taxon>
        <taxon>Tetrancistrum</taxon>
    </lineage>
</organism>
<comment type="subcellular location">
    <subcellularLocation>
        <location evidence="1">Membrane</location>
        <topology evidence="1">Multi-pass membrane protein</topology>
    </subcellularLocation>
</comment>
<keyword evidence="5 11" id="KW-0812">Transmembrane</keyword>
<proteinExistence type="inferred from homology"/>
<evidence type="ECO:0000256" key="8">
    <source>
        <dbReference type="ARBA" id="ARBA00023065"/>
    </source>
</evidence>
<evidence type="ECO:0000256" key="4">
    <source>
        <dbReference type="ARBA" id="ARBA00022547"/>
    </source>
</evidence>
<dbReference type="Gene3D" id="1.20.120.220">
    <property type="entry name" value="ATP synthase, F0 complex, subunit A"/>
    <property type="match status" value="1"/>
</dbReference>
<dbReference type="GO" id="GO:1902600">
    <property type="term" value="P:proton transmembrane transport"/>
    <property type="evidence" value="ECO:0007669"/>
    <property type="project" value="UniProtKB-KW"/>
</dbReference>
<feature type="transmembrane region" description="Helical" evidence="11">
    <location>
        <begin position="114"/>
        <end position="131"/>
    </location>
</feature>
<accession>I3NLS4</accession>
<feature type="transmembrane region" description="Helical" evidence="11">
    <location>
        <begin position="137"/>
        <end position="163"/>
    </location>
</feature>
<keyword evidence="12" id="KW-0496">Mitochondrion</keyword>
<keyword evidence="10" id="KW-0066">ATP synthesis</keyword>
<evidence type="ECO:0000256" key="11">
    <source>
        <dbReference type="SAM" id="Phobius"/>
    </source>
</evidence>
<evidence type="ECO:0000313" key="12">
    <source>
        <dbReference type="EMBL" id="ADN44067.1"/>
    </source>
</evidence>
<keyword evidence="8" id="KW-0406">Ion transport</keyword>
<dbReference type="CTD" id="4508"/>
<keyword evidence="9 11" id="KW-0472">Membrane</keyword>
<dbReference type="EMBL" id="HQ009761">
    <property type="protein sequence ID" value="ADN44067.1"/>
    <property type="molecule type" value="Genomic_DNA"/>
</dbReference>
<dbReference type="SUPFAM" id="SSF81336">
    <property type="entry name" value="F1F0 ATP synthase subunit A"/>
    <property type="match status" value="1"/>
</dbReference>
<dbReference type="RefSeq" id="YP_006460026.1">
    <property type="nucleotide sequence ID" value="NC_018031.1"/>
</dbReference>
<dbReference type="GO" id="GO:0006754">
    <property type="term" value="P:ATP biosynthetic process"/>
    <property type="evidence" value="ECO:0007669"/>
    <property type="project" value="UniProtKB-KW"/>
</dbReference>
<reference evidence="12" key="1">
    <citation type="submission" date="2010-08" db="EMBL/GenBank/DDBJ databases">
        <title>The mitochondrial genome of Tetrancistrum nebulosi.</title>
        <authorList>
            <person name="Zhang J."/>
            <person name="Wu X."/>
            <person name="Li A."/>
        </authorList>
    </citation>
    <scope>NUCLEOTIDE SEQUENCE</scope>
</reference>
<dbReference type="InterPro" id="IPR035908">
    <property type="entry name" value="F0_ATP_A_sf"/>
</dbReference>
<evidence type="ECO:0000256" key="10">
    <source>
        <dbReference type="ARBA" id="ARBA00023310"/>
    </source>
</evidence>
<evidence type="ECO:0000256" key="7">
    <source>
        <dbReference type="ARBA" id="ARBA00022989"/>
    </source>
</evidence>
<dbReference type="GeneID" id="13080055"/>
<comment type="similarity">
    <text evidence="2">Belongs to the ATPase A chain family.</text>
</comment>
<gene>
    <name evidence="12" type="primary">atp6</name>
</gene>
<protein>
    <submittedName>
        <fullName evidence="12">ATPase subunit 6</fullName>
    </submittedName>
</protein>
<evidence type="ECO:0000256" key="5">
    <source>
        <dbReference type="ARBA" id="ARBA00022692"/>
    </source>
</evidence>
<keyword evidence="7 11" id="KW-1133">Transmembrane helix</keyword>
<evidence type="ECO:0000256" key="3">
    <source>
        <dbReference type="ARBA" id="ARBA00022448"/>
    </source>
</evidence>
<sequence>MFIINRFNSFSCLVKPLVSNLGSLYKSVCLTLLVCFLYLRTPFLYGVSGLLLYIFILLAPMFVSLFVGRLENGVNTFFSSLLPPGTPLWIAPLVGFAETISYIVRPIVLMLRPFLNITIGCFAALAIGGGFCNNWLLIVGLLMLFFYEIFVAMVHWFIVVNILDFSIDH</sequence>
<geneLocation type="mitochondrion" evidence="12"/>
<evidence type="ECO:0000256" key="9">
    <source>
        <dbReference type="ARBA" id="ARBA00023136"/>
    </source>
</evidence>